<feature type="region of interest" description="Disordered" evidence="1">
    <location>
        <begin position="1"/>
        <end position="22"/>
    </location>
</feature>
<dbReference type="Gene3D" id="3.30.1150.10">
    <property type="match status" value="1"/>
</dbReference>
<organism evidence="3 4">
    <name type="scientific">Undibacterium cyanobacteriorum</name>
    <dbReference type="NCBI Taxonomy" id="3073561"/>
    <lineage>
        <taxon>Bacteria</taxon>
        <taxon>Pseudomonadati</taxon>
        <taxon>Pseudomonadota</taxon>
        <taxon>Betaproteobacteria</taxon>
        <taxon>Burkholderiales</taxon>
        <taxon>Oxalobacteraceae</taxon>
        <taxon>Undibacterium</taxon>
    </lineage>
</organism>
<feature type="compositionally biased region" description="Basic and acidic residues" evidence="1">
    <location>
        <begin position="339"/>
        <end position="351"/>
    </location>
</feature>
<feature type="compositionally biased region" description="Polar residues" evidence="1">
    <location>
        <begin position="1"/>
        <end position="10"/>
    </location>
</feature>
<evidence type="ECO:0000256" key="1">
    <source>
        <dbReference type="SAM" id="MobiDB-lite"/>
    </source>
</evidence>
<evidence type="ECO:0000313" key="3">
    <source>
        <dbReference type="EMBL" id="WMW79336.1"/>
    </source>
</evidence>
<keyword evidence="2" id="KW-0472">Membrane</keyword>
<feature type="region of interest" description="Disordered" evidence="1">
    <location>
        <begin position="498"/>
        <end position="532"/>
    </location>
</feature>
<sequence length="700" mass="78343">MHFDSVSHQLTPPDEFEPAEPRERAERRLWSGLLVSLVIHALILSLQIGIPGLELPSLELPWKERRKPVEGIQVQLDLPAPNKQAAPAAPSVTMTELFKLPEPILPVPIAKADGGIVVLPRPSVVTAQEPNKRLASKTKSSAKKQASQSAPPVQKTVLPPPEAPVRIITQDQTKNEDFLVPLTSEEELERQRSDKKEQKRQAEPIPADAVIDKDAEAQLQEEKRKAELAAKRLQEEQQKKEQEQQRLAEQKRQEELRSQQLLAKAAEEQQQRLAKMLDEKSQKAVDITPLETVRDSNEQRQIAKQKAAQALAKREQEQALEEALQEAKRKELLAQETLKQEEQRRQAEQQRQKQLALEQEQQRQAALAKQREREEQERVAKQQALALAEKKAQEQKQLEQQLLEKRIAEQKLAEQKILEQKLAEQKLAEQKLAEQKAAEQRLAEQKAAEQRAAEQKLAEQRAAEQKAAEQRLAAKLAADKAAADAAAKANAERLLAQSGTGNNLNGGESAGSRNPNGNANPNGTGNGAGNAQIKNGQAANLANAAPTDLASRLRDQVRQGDVLKSRLPSTRGVDESQRARRRSFLGAYDKEVPLRMYIDSVRLKWERNGNLIYEKRSIGNTEFNLELMVIIKNDGSVEEVSILKSSGNRAHDERARNIALTNGPYAAFPPALAAKYDVIEVKHVWIFGDRLRILDDLPQF</sequence>
<reference evidence="3" key="1">
    <citation type="submission" date="2023-09" db="EMBL/GenBank/DDBJ databases">
        <title>Undibacterium sp. 20NA77.5 isolated from freshwater.</title>
        <authorList>
            <person name="Le V."/>
            <person name="Ko S.-R."/>
            <person name="Ahn C.-Y."/>
            <person name="Oh H.-M."/>
        </authorList>
    </citation>
    <scope>NUCLEOTIDE SEQUENCE</scope>
    <source>
        <strain evidence="3">20NA77.5</strain>
    </source>
</reference>
<feature type="compositionally biased region" description="Basic and acidic residues" evidence="1">
    <location>
        <begin position="265"/>
        <end position="283"/>
    </location>
</feature>
<feature type="compositionally biased region" description="Low complexity" evidence="1">
    <location>
        <begin position="299"/>
        <end position="311"/>
    </location>
</feature>
<feature type="compositionally biased region" description="Low complexity" evidence="1">
    <location>
        <begin position="352"/>
        <end position="368"/>
    </location>
</feature>
<gene>
    <name evidence="3" type="ORF">RF679_11830</name>
</gene>
<evidence type="ECO:0000256" key="2">
    <source>
        <dbReference type="SAM" id="Phobius"/>
    </source>
</evidence>
<dbReference type="RefSeq" id="WP_309480834.1">
    <property type="nucleotide sequence ID" value="NZ_CP133720.1"/>
</dbReference>
<feature type="compositionally biased region" description="Basic and acidic residues" evidence="1">
    <location>
        <begin position="369"/>
        <end position="378"/>
    </location>
</feature>
<feature type="region of interest" description="Disordered" evidence="1">
    <location>
        <begin position="339"/>
        <end position="378"/>
    </location>
</feature>
<evidence type="ECO:0000313" key="4">
    <source>
        <dbReference type="Proteomes" id="UP001181355"/>
    </source>
</evidence>
<name>A0ABY9REG6_9BURK</name>
<dbReference type="SUPFAM" id="SSF74653">
    <property type="entry name" value="TolA/TonB C-terminal domain"/>
    <property type="match status" value="1"/>
</dbReference>
<keyword evidence="2" id="KW-1133">Transmembrane helix</keyword>
<feature type="compositionally biased region" description="Basic and acidic residues" evidence="1">
    <location>
        <begin position="210"/>
        <end position="257"/>
    </location>
</feature>
<dbReference type="EMBL" id="CP133720">
    <property type="protein sequence ID" value="WMW79336.1"/>
    <property type="molecule type" value="Genomic_DNA"/>
</dbReference>
<keyword evidence="2" id="KW-0812">Transmembrane</keyword>
<protein>
    <recommendedName>
        <fullName evidence="5">TonB C-terminal domain-containing protein</fullName>
    </recommendedName>
</protein>
<accession>A0ABY9REG6</accession>
<proteinExistence type="predicted"/>
<feature type="region of interest" description="Disordered" evidence="1">
    <location>
        <begin position="128"/>
        <end position="317"/>
    </location>
</feature>
<feature type="compositionally biased region" description="Basic and acidic residues" evidence="1">
    <location>
        <begin position="189"/>
        <end position="202"/>
    </location>
</feature>
<dbReference type="Proteomes" id="UP001181355">
    <property type="component" value="Chromosome"/>
</dbReference>
<feature type="transmembrane region" description="Helical" evidence="2">
    <location>
        <begin position="29"/>
        <end position="50"/>
    </location>
</feature>
<keyword evidence="4" id="KW-1185">Reference proteome</keyword>
<feature type="compositionally biased region" description="Low complexity" evidence="1">
    <location>
        <begin position="514"/>
        <end position="523"/>
    </location>
</feature>
<feature type="region of interest" description="Disordered" evidence="1">
    <location>
        <begin position="556"/>
        <end position="578"/>
    </location>
</feature>
<evidence type="ECO:0008006" key="5">
    <source>
        <dbReference type="Google" id="ProtNLM"/>
    </source>
</evidence>